<feature type="compositionally biased region" description="Acidic residues" evidence="1">
    <location>
        <begin position="1"/>
        <end position="11"/>
    </location>
</feature>
<keyword evidence="3" id="KW-1185">Reference proteome</keyword>
<reference evidence="2 3" key="1">
    <citation type="submission" date="2024-06" db="EMBL/GenBank/DDBJ databases">
        <title>The Natural Products Discovery Center: Release of the First 8490 Sequenced Strains for Exploring Actinobacteria Biosynthetic Diversity.</title>
        <authorList>
            <person name="Kalkreuter E."/>
            <person name="Kautsar S.A."/>
            <person name="Yang D."/>
            <person name="Bader C.D."/>
            <person name="Teijaro C.N."/>
            <person name="Fluegel L."/>
            <person name="Davis C.M."/>
            <person name="Simpson J.R."/>
            <person name="Lauterbach L."/>
            <person name="Steele A.D."/>
            <person name="Gui C."/>
            <person name="Meng S."/>
            <person name="Li G."/>
            <person name="Viehrig K."/>
            <person name="Ye F."/>
            <person name="Su P."/>
            <person name="Kiefer A.F."/>
            <person name="Nichols A."/>
            <person name="Cepeda A.J."/>
            <person name="Yan W."/>
            <person name="Fan B."/>
            <person name="Jiang Y."/>
            <person name="Adhikari A."/>
            <person name="Zheng C.-J."/>
            <person name="Schuster L."/>
            <person name="Cowan T.M."/>
            <person name="Smanski M.J."/>
            <person name="Chevrette M.G."/>
            <person name="De Carvalho L.P.S."/>
            <person name="Shen B."/>
        </authorList>
    </citation>
    <scope>NUCLEOTIDE SEQUENCE [LARGE SCALE GENOMIC DNA]</scope>
    <source>
        <strain evidence="2 3">NPDC001694</strain>
    </source>
</reference>
<gene>
    <name evidence="2" type="ORF">ABT211_45530</name>
</gene>
<evidence type="ECO:0000256" key="1">
    <source>
        <dbReference type="SAM" id="MobiDB-lite"/>
    </source>
</evidence>
<name>A0ABV1TY45_9ACTN</name>
<accession>A0ABV1TY45</accession>
<protein>
    <submittedName>
        <fullName evidence="2">Uncharacterized protein</fullName>
    </submittedName>
</protein>
<organism evidence="2 3">
    <name type="scientific">Streptomyces sp. 900105755</name>
    <dbReference type="NCBI Taxonomy" id="3154389"/>
    <lineage>
        <taxon>Bacteria</taxon>
        <taxon>Bacillati</taxon>
        <taxon>Actinomycetota</taxon>
        <taxon>Actinomycetes</taxon>
        <taxon>Kitasatosporales</taxon>
        <taxon>Streptomycetaceae</taxon>
        <taxon>Streptomyces</taxon>
    </lineage>
</organism>
<comment type="caution">
    <text evidence="2">The sequence shown here is derived from an EMBL/GenBank/DDBJ whole genome shotgun (WGS) entry which is preliminary data.</text>
</comment>
<dbReference type="EMBL" id="JBEOZM010000054">
    <property type="protein sequence ID" value="MER6274439.1"/>
    <property type="molecule type" value="Genomic_DNA"/>
</dbReference>
<evidence type="ECO:0000313" key="3">
    <source>
        <dbReference type="Proteomes" id="UP001490365"/>
    </source>
</evidence>
<sequence length="453" mass="49269">MEDPEQQDSVESEVRDSGSAATNSGRQSFGHPLLRHIDPLGPVRAQIASLSRVRGQSGVYALTRDSAVTGAMGAAAAAKAQLGILNSAGITGQSVLSNSVVGAMMADTAWQRSLGGSVLSSFAAAKPQLAFLNSNAAWITGPAFWSKGVLNIVATGTAWQNSVLNSVRVATVKPQLGILSSVRQVENHWASSYISPFGAMPQWTASFPSSLHQIAGQIGRVFTQDLLSRFDGLRGLFREWLPDNLRDIDAGRWLWLLRICAKEGTCLAWAPRVEIVADLLDMRSSADRRRYLIEHRLEVVEDVESSLKEVDHPELLDHREFTLQAAACIRDGHDAAAQALLANVLDTVMRDHGHAWLRSYFPQATFTGTGSNKMIAGAHGTHTGGAELRMLAPYLLVNALKNVFLNNVDRQNTLNRHLGAHHASADTYRSVFAFAALLNTQALLRLIDRYLYA</sequence>
<evidence type="ECO:0000313" key="2">
    <source>
        <dbReference type="EMBL" id="MER6274439.1"/>
    </source>
</evidence>
<dbReference type="Proteomes" id="UP001490365">
    <property type="component" value="Unassembled WGS sequence"/>
</dbReference>
<dbReference type="RefSeq" id="WP_351962655.1">
    <property type="nucleotide sequence ID" value="NZ_JBEOZM010000054.1"/>
</dbReference>
<feature type="region of interest" description="Disordered" evidence="1">
    <location>
        <begin position="1"/>
        <end position="35"/>
    </location>
</feature>
<proteinExistence type="predicted"/>